<comment type="subcellular location">
    <subcellularLocation>
        <location evidence="1">Cell membrane</location>
        <topology evidence="1">Multi-pass membrane protein</topology>
    </subcellularLocation>
</comment>
<dbReference type="Proteomes" id="UP001595898">
    <property type="component" value="Unassembled WGS sequence"/>
</dbReference>
<proteinExistence type="predicted"/>
<feature type="transmembrane region" description="Helical" evidence="7">
    <location>
        <begin position="12"/>
        <end position="31"/>
    </location>
</feature>
<dbReference type="AlphaFoldDB" id="A0ABD5PTH5"/>
<comment type="caution">
    <text evidence="9">The sequence shown here is derived from an EMBL/GenBank/DDBJ whole genome shotgun (WGS) entry which is preliminary data.</text>
</comment>
<evidence type="ECO:0000313" key="10">
    <source>
        <dbReference type="Proteomes" id="UP001595898"/>
    </source>
</evidence>
<keyword evidence="2" id="KW-1003">Cell membrane</keyword>
<dbReference type="EMBL" id="JBHSFA010000009">
    <property type="protein sequence ID" value="MFC4543728.1"/>
    <property type="molecule type" value="Genomic_DNA"/>
</dbReference>
<keyword evidence="10" id="KW-1185">Reference proteome</keyword>
<reference evidence="9 10" key="1">
    <citation type="journal article" date="2019" name="Int. J. Syst. Evol. Microbiol.">
        <title>The Global Catalogue of Microorganisms (GCM) 10K type strain sequencing project: providing services to taxonomists for standard genome sequencing and annotation.</title>
        <authorList>
            <consortium name="The Broad Institute Genomics Platform"/>
            <consortium name="The Broad Institute Genome Sequencing Center for Infectious Disease"/>
            <person name="Wu L."/>
            <person name="Ma J."/>
        </authorList>
    </citation>
    <scope>NUCLEOTIDE SEQUENCE [LARGE SCALE GENOMIC DNA]</scope>
    <source>
        <strain evidence="9 10">WLHS5</strain>
    </source>
</reference>
<dbReference type="InterPro" id="IPR006016">
    <property type="entry name" value="UspA"/>
</dbReference>
<keyword evidence="3 7" id="KW-0812">Transmembrane</keyword>
<evidence type="ECO:0000256" key="5">
    <source>
        <dbReference type="ARBA" id="ARBA00023136"/>
    </source>
</evidence>
<feature type="transmembrane region" description="Helical" evidence="7">
    <location>
        <begin position="396"/>
        <end position="417"/>
    </location>
</feature>
<evidence type="ECO:0000313" key="9">
    <source>
        <dbReference type="EMBL" id="MFC4543728.1"/>
    </source>
</evidence>
<feature type="transmembrane region" description="Helical" evidence="7">
    <location>
        <begin position="365"/>
        <end position="384"/>
    </location>
</feature>
<dbReference type="InterPro" id="IPR002293">
    <property type="entry name" value="AA/rel_permease1"/>
</dbReference>
<evidence type="ECO:0000256" key="6">
    <source>
        <dbReference type="SAM" id="MobiDB-lite"/>
    </source>
</evidence>
<protein>
    <submittedName>
        <fullName evidence="9">Amino acid permease</fullName>
    </submittedName>
</protein>
<feature type="transmembrane region" description="Helical" evidence="7">
    <location>
        <begin position="128"/>
        <end position="150"/>
    </location>
</feature>
<organism evidence="9 10">
    <name type="scientific">Halosolutus amylolyticus</name>
    <dbReference type="NCBI Taxonomy" id="2932267"/>
    <lineage>
        <taxon>Archaea</taxon>
        <taxon>Methanobacteriati</taxon>
        <taxon>Methanobacteriota</taxon>
        <taxon>Stenosarchaea group</taxon>
        <taxon>Halobacteria</taxon>
        <taxon>Halobacteriales</taxon>
        <taxon>Natrialbaceae</taxon>
        <taxon>Halosolutus</taxon>
    </lineage>
</organism>
<gene>
    <name evidence="9" type="ORF">ACFO5R_17515</name>
</gene>
<evidence type="ECO:0000256" key="1">
    <source>
        <dbReference type="ARBA" id="ARBA00004651"/>
    </source>
</evidence>
<feature type="transmembrane region" description="Helical" evidence="7">
    <location>
        <begin position="423"/>
        <end position="441"/>
    </location>
</feature>
<accession>A0ABD5PTH5</accession>
<dbReference type="GO" id="GO:0005886">
    <property type="term" value="C:plasma membrane"/>
    <property type="evidence" value="ECO:0007669"/>
    <property type="project" value="UniProtKB-SubCell"/>
</dbReference>
<dbReference type="Gene3D" id="3.40.50.12370">
    <property type="match status" value="1"/>
</dbReference>
<feature type="transmembrane region" description="Helical" evidence="7">
    <location>
        <begin position="43"/>
        <end position="62"/>
    </location>
</feature>
<evidence type="ECO:0000259" key="8">
    <source>
        <dbReference type="Pfam" id="PF00582"/>
    </source>
</evidence>
<dbReference type="RefSeq" id="WP_250138501.1">
    <property type="nucleotide sequence ID" value="NZ_JALIQP010000001.1"/>
</dbReference>
<dbReference type="Pfam" id="PF00582">
    <property type="entry name" value="Usp"/>
    <property type="match status" value="2"/>
</dbReference>
<evidence type="ECO:0000256" key="7">
    <source>
        <dbReference type="SAM" id="Phobius"/>
    </source>
</evidence>
<dbReference type="SUPFAM" id="SSF52402">
    <property type="entry name" value="Adenine nucleotide alpha hydrolases-like"/>
    <property type="match status" value="2"/>
</dbReference>
<dbReference type="InterPro" id="IPR050367">
    <property type="entry name" value="APC_superfamily"/>
</dbReference>
<feature type="domain" description="UspA" evidence="8">
    <location>
        <begin position="482"/>
        <end position="614"/>
    </location>
</feature>
<dbReference type="Gene3D" id="1.20.1740.10">
    <property type="entry name" value="Amino acid/polyamine transporter I"/>
    <property type="match status" value="1"/>
</dbReference>
<evidence type="ECO:0000256" key="4">
    <source>
        <dbReference type="ARBA" id="ARBA00022989"/>
    </source>
</evidence>
<sequence>MSTEEELAKDLGPLAALTIGIGTMIGAGIFVLPGTAVARAGPLAAATFVLGGVIALFTALSASELGTAMPKSGGAYFYVNRALGPMFGSVAGWANWLGLAFASAFYMYGFGEYVNALVGLGSVGLGPLTLEAAQVIGLAGALLFIAVNYFGAKETGGLQIVIVMSLLGILAVFTVVGLLNADMESLRPLAPPGTTSQVLPVTGIIFVSYLGFVQITSVAEEIKNPGRNLPLAVLGSVVIVTVVYALFLLVLLAAVPNDLVANNETAVVDAARLLFGNYEVFGYSLGVVGAGMLLIGGLLATASSANASILSSSRINFAMGREKIVTPKLNEIHKRFGTPYKSIALTGALILVFLVAGGVESLSTMGSVLHLIVYGLLNLALIVMRESEVEGYDPDFEVPLYPIVPIIGTVSSFALIAYIEPRIILLSAGLVVFALLWYLLYAREKVETRGVLGTWILDRSEEMPDAAVSAATSVQPEKSTYRVMVPLANPATEKHLITLASAIAKERDGTVVAVNIANVPDQTSLAAARDRGAYDAANELLETAKADAETLDVDVETHVILSHRTFEEVFDAATTFDADMTVMGWGEDHHSSGRAESAIDELAHNLPCDFLVFKDRGFDPSRILVPTAGGPDSALSAAVAETLGDEFDAEVTLLHVADDTDAGEAFLNEWAADHGLADATLRVESGDVETRIAEAATDATLLIIGATEKGLLSRLVRGSLVLDVLDDVECSVLLAETQHKRGFRERIFGSRDRTPERNEPENEPRTKA</sequence>
<dbReference type="Pfam" id="PF13520">
    <property type="entry name" value="AA_permease_2"/>
    <property type="match status" value="1"/>
</dbReference>
<evidence type="ECO:0000256" key="3">
    <source>
        <dbReference type="ARBA" id="ARBA00022692"/>
    </source>
</evidence>
<keyword evidence="4 7" id="KW-1133">Transmembrane helix</keyword>
<dbReference type="CDD" id="cd00293">
    <property type="entry name" value="USP-like"/>
    <property type="match status" value="2"/>
</dbReference>
<evidence type="ECO:0000256" key="2">
    <source>
        <dbReference type="ARBA" id="ARBA00022475"/>
    </source>
</evidence>
<feature type="transmembrane region" description="Helical" evidence="7">
    <location>
        <begin position="280"/>
        <end position="302"/>
    </location>
</feature>
<name>A0ABD5PTH5_9EURY</name>
<feature type="transmembrane region" description="Helical" evidence="7">
    <location>
        <begin position="157"/>
        <end position="179"/>
    </location>
</feature>
<feature type="region of interest" description="Disordered" evidence="6">
    <location>
        <begin position="746"/>
        <end position="768"/>
    </location>
</feature>
<feature type="transmembrane region" description="Helical" evidence="7">
    <location>
        <begin position="342"/>
        <end position="359"/>
    </location>
</feature>
<dbReference type="PANTHER" id="PTHR42770:SF11">
    <property type="entry name" value="INNER MEMBRANE TRANSPORT PROTEIN YBAT"/>
    <property type="match status" value="1"/>
</dbReference>
<feature type="domain" description="UspA" evidence="8">
    <location>
        <begin position="673"/>
        <end position="734"/>
    </location>
</feature>
<feature type="transmembrane region" description="Helical" evidence="7">
    <location>
        <begin position="231"/>
        <end position="255"/>
    </location>
</feature>
<feature type="transmembrane region" description="Helical" evidence="7">
    <location>
        <begin position="83"/>
        <end position="108"/>
    </location>
</feature>
<feature type="transmembrane region" description="Helical" evidence="7">
    <location>
        <begin position="199"/>
        <end position="219"/>
    </location>
</feature>
<keyword evidence="5 7" id="KW-0472">Membrane</keyword>
<dbReference type="PANTHER" id="PTHR42770">
    <property type="entry name" value="AMINO ACID TRANSPORTER-RELATED"/>
    <property type="match status" value="1"/>
</dbReference>